<dbReference type="EC" id="6.1.1.1" evidence="7"/>
<evidence type="ECO:0000256" key="2">
    <source>
        <dbReference type="ARBA" id="ARBA00022741"/>
    </source>
</evidence>
<dbReference type="Gene3D" id="1.10.240.10">
    <property type="entry name" value="Tyrosyl-Transfer RNA Synthetase"/>
    <property type="match status" value="1"/>
</dbReference>
<dbReference type="InterPro" id="IPR002307">
    <property type="entry name" value="Tyr-tRNA-ligase"/>
</dbReference>
<dbReference type="Gene3D" id="3.40.50.620">
    <property type="entry name" value="HUPs"/>
    <property type="match status" value="1"/>
</dbReference>
<dbReference type="SUPFAM" id="SSF55174">
    <property type="entry name" value="Alpha-L RNA-binding motif"/>
    <property type="match status" value="1"/>
</dbReference>
<keyword evidence="2 7" id="KW-0547">Nucleotide-binding</keyword>
<evidence type="ECO:0000313" key="9">
    <source>
        <dbReference type="EMBL" id="WVX67024.1"/>
    </source>
</evidence>
<name>A0ABZ2C3I9_9PROT</name>
<dbReference type="CDD" id="cd00805">
    <property type="entry name" value="TyrRS_core"/>
    <property type="match status" value="1"/>
</dbReference>
<gene>
    <name evidence="7" type="primary">tyrS</name>
    <name evidence="9" type="ORF">Bealeia1_01220</name>
</gene>
<dbReference type="PANTHER" id="PTHR11766">
    <property type="entry name" value="TYROSYL-TRNA SYNTHETASE"/>
    <property type="match status" value="1"/>
</dbReference>
<evidence type="ECO:0000256" key="7">
    <source>
        <dbReference type="HAMAP-Rule" id="MF_02006"/>
    </source>
</evidence>
<evidence type="ECO:0000313" key="10">
    <source>
        <dbReference type="Proteomes" id="UP001330434"/>
    </source>
</evidence>
<feature type="binding site" evidence="7">
    <location>
        <position position="240"/>
    </location>
    <ligand>
        <name>ATP</name>
        <dbReference type="ChEBI" id="CHEBI:30616"/>
    </ligand>
</feature>
<dbReference type="NCBIfam" id="TIGR00234">
    <property type="entry name" value="tyrS"/>
    <property type="match status" value="1"/>
</dbReference>
<evidence type="ECO:0000256" key="3">
    <source>
        <dbReference type="ARBA" id="ARBA00022840"/>
    </source>
</evidence>
<evidence type="ECO:0000256" key="4">
    <source>
        <dbReference type="ARBA" id="ARBA00022917"/>
    </source>
</evidence>
<comment type="similarity">
    <text evidence="7">Belongs to the class-I aminoacyl-tRNA synthetase family. TyrS type 1 subfamily.</text>
</comment>
<dbReference type="Pfam" id="PF00579">
    <property type="entry name" value="tRNA-synt_1b"/>
    <property type="match status" value="1"/>
</dbReference>
<dbReference type="RefSeq" id="WP_331255826.1">
    <property type="nucleotide sequence ID" value="NZ_CP133270.1"/>
</dbReference>
<keyword evidence="5 7" id="KW-0030">Aminoacyl-tRNA synthetase</keyword>
<keyword evidence="8" id="KW-0694">RNA-binding</keyword>
<keyword evidence="10" id="KW-1185">Reference proteome</keyword>
<dbReference type="HAMAP" id="MF_02006">
    <property type="entry name" value="Tyr_tRNA_synth_type1"/>
    <property type="match status" value="1"/>
</dbReference>
<proteinExistence type="inferred from homology"/>
<dbReference type="Gene3D" id="3.10.290.10">
    <property type="entry name" value="RNA-binding S4 domain"/>
    <property type="match status" value="1"/>
</dbReference>
<organism evidence="9 10">
    <name type="scientific">Candidatus Bealeia paramacronuclearis</name>
    <dbReference type="NCBI Taxonomy" id="1921001"/>
    <lineage>
        <taxon>Bacteria</taxon>
        <taxon>Pseudomonadati</taxon>
        <taxon>Pseudomonadota</taxon>
        <taxon>Alphaproteobacteria</taxon>
        <taxon>Holosporales</taxon>
        <taxon>Holosporaceae</taxon>
        <taxon>Candidatus Bealeia</taxon>
    </lineage>
</organism>
<feature type="binding site" evidence="7">
    <location>
        <position position="177"/>
    </location>
    <ligand>
        <name>L-tyrosine</name>
        <dbReference type="ChEBI" id="CHEBI:58315"/>
    </ligand>
</feature>
<keyword evidence="4 7" id="KW-0648">Protein biosynthesis</keyword>
<comment type="subunit">
    <text evidence="7">Homodimer.</text>
</comment>
<accession>A0ABZ2C3I9</accession>
<keyword evidence="7" id="KW-0963">Cytoplasm</keyword>
<feature type="binding site" evidence="7">
    <location>
        <position position="181"/>
    </location>
    <ligand>
        <name>L-tyrosine</name>
        <dbReference type="ChEBI" id="CHEBI:58315"/>
    </ligand>
</feature>
<dbReference type="EMBL" id="CP133270">
    <property type="protein sequence ID" value="WVX67024.1"/>
    <property type="molecule type" value="Genomic_DNA"/>
</dbReference>
<comment type="subcellular location">
    <subcellularLocation>
        <location evidence="7">Cytoplasm</location>
    </subcellularLocation>
</comment>
<dbReference type="SUPFAM" id="SSF52374">
    <property type="entry name" value="Nucleotidylyl transferase"/>
    <property type="match status" value="1"/>
</dbReference>
<dbReference type="InterPro" id="IPR014729">
    <property type="entry name" value="Rossmann-like_a/b/a_fold"/>
</dbReference>
<dbReference type="CDD" id="cd00165">
    <property type="entry name" value="S4"/>
    <property type="match status" value="1"/>
</dbReference>
<keyword evidence="3 7" id="KW-0067">ATP-binding</keyword>
<dbReference type="Proteomes" id="UP001330434">
    <property type="component" value="Chromosome"/>
</dbReference>
<dbReference type="InterPro" id="IPR024088">
    <property type="entry name" value="Tyr-tRNA-ligase_bac-type"/>
</dbReference>
<dbReference type="GO" id="GO:0016874">
    <property type="term" value="F:ligase activity"/>
    <property type="evidence" value="ECO:0007669"/>
    <property type="project" value="UniProtKB-KW"/>
</dbReference>
<evidence type="ECO:0000256" key="6">
    <source>
        <dbReference type="ARBA" id="ARBA00048248"/>
    </source>
</evidence>
<dbReference type="InterPro" id="IPR024107">
    <property type="entry name" value="Tyr-tRNA-ligase_bac_1"/>
</dbReference>
<sequence length="419" mass="47222">MTSYKSPFLQEINARGFINQVTHPHELDEALLNNKPIIGYIGFDATADSLHVGSFVQIMLLHWMQKMGHKPIVILGGGTTKIGDPSDKDEMRKMLDEESIQKNITGISKIFHRLLKVGDGPTDAVILNNDDWLKNIKYLEFLRDYGKHFTINRMISFERVKARLEKELPLTFLEFNYMLIQAYDFLELNQKYNCRLQMGGADQWGNIVSSVDLVRRLGQSEGFGLTTPLITTSSGAKMGKTAQGAVWLNSDKLSAFDFWQFWRNTEDADVGRFLRLFTTLPLEEIARLEKREGAEINESKKMLADETTRLVHGDEAVLEARKTAHDLFESQGSLDHAQLPHIEISLSQITSGFLLIDAFRELGLATSNGEARRLIRGGGARLNDSVLSDENQKLAPSDFEEGLAKLSAGKKRHGVVRRI</sequence>
<dbReference type="PANTHER" id="PTHR11766:SF0">
    <property type="entry name" value="TYROSINE--TRNA LIGASE, MITOCHONDRIAL"/>
    <property type="match status" value="1"/>
</dbReference>
<keyword evidence="1 7" id="KW-0436">Ligase</keyword>
<reference evidence="9 10" key="1">
    <citation type="journal article" date="2024" name="Environ. Microbiol.">
        <title>Novel evolutionary insights on the interactions of the Holosporales (Alphaproteobacteria) with eukaryotic hosts from comparative genomics.</title>
        <authorList>
            <person name="Giovannini M."/>
            <person name="Petroni G."/>
            <person name="Castelli M."/>
        </authorList>
    </citation>
    <scope>NUCLEOTIDE SEQUENCE [LARGE SCALE GENOMIC DNA]</scope>
    <source>
        <strain evidence="9 10">US_Bl 15I1</strain>
    </source>
</reference>
<feature type="short sequence motif" description="'HIGH' region" evidence="7">
    <location>
        <begin position="45"/>
        <end position="54"/>
    </location>
</feature>
<evidence type="ECO:0000256" key="8">
    <source>
        <dbReference type="PROSITE-ProRule" id="PRU00182"/>
    </source>
</evidence>
<protein>
    <recommendedName>
        <fullName evidence="7">Tyrosine--tRNA ligase</fullName>
        <ecNumber evidence="7">6.1.1.1</ecNumber>
    </recommendedName>
    <alternativeName>
        <fullName evidence="7">Tyrosyl-tRNA synthetase</fullName>
        <shortName evidence="7">TyrRS</shortName>
    </alternativeName>
</protein>
<dbReference type="PRINTS" id="PR01040">
    <property type="entry name" value="TRNASYNTHTYR"/>
</dbReference>
<dbReference type="PROSITE" id="PS50889">
    <property type="entry name" value="S4"/>
    <property type="match status" value="1"/>
</dbReference>
<evidence type="ECO:0000256" key="1">
    <source>
        <dbReference type="ARBA" id="ARBA00022598"/>
    </source>
</evidence>
<feature type="short sequence motif" description="'KMSKS' region" evidence="7">
    <location>
        <begin position="237"/>
        <end position="241"/>
    </location>
</feature>
<evidence type="ECO:0000256" key="5">
    <source>
        <dbReference type="ARBA" id="ARBA00023146"/>
    </source>
</evidence>
<dbReference type="InterPro" id="IPR036986">
    <property type="entry name" value="S4_RNA-bd_sf"/>
</dbReference>
<feature type="binding site" evidence="7">
    <location>
        <position position="40"/>
    </location>
    <ligand>
        <name>L-tyrosine</name>
        <dbReference type="ChEBI" id="CHEBI:58315"/>
    </ligand>
</feature>
<comment type="function">
    <text evidence="7">Catalyzes the attachment of tyrosine to tRNA(Tyr) in a two-step reaction: tyrosine is first activated by ATP to form Tyr-AMP and then transferred to the acceptor end of tRNA(Tyr).</text>
</comment>
<comment type="catalytic activity">
    <reaction evidence="6 7">
        <text>tRNA(Tyr) + L-tyrosine + ATP = L-tyrosyl-tRNA(Tyr) + AMP + diphosphate + H(+)</text>
        <dbReference type="Rhea" id="RHEA:10220"/>
        <dbReference type="Rhea" id="RHEA-COMP:9706"/>
        <dbReference type="Rhea" id="RHEA-COMP:9707"/>
        <dbReference type="ChEBI" id="CHEBI:15378"/>
        <dbReference type="ChEBI" id="CHEBI:30616"/>
        <dbReference type="ChEBI" id="CHEBI:33019"/>
        <dbReference type="ChEBI" id="CHEBI:58315"/>
        <dbReference type="ChEBI" id="CHEBI:78442"/>
        <dbReference type="ChEBI" id="CHEBI:78536"/>
        <dbReference type="ChEBI" id="CHEBI:456215"/>
        <dbReference type="EC" id="6.1.1.1"/>
    </reaction>
</comment>
<dbReference type="InterPro" id="IPR002305">
    <property type="entry name" value="aa-tRNA-synth_Ic"/>
</dbReference>